<protein>
    <recommendedName>
        <fullName evidence="5">Lipoxygenase domain-containing protein</fullName>
    </recommendedName>
</protein>
<feature type="chain" id="PRO_5002852850" description="Lipoxygenase domain-containing protein" evidence="2">
    <location>
        <begin position="26"/>
        <end position="596"/>
    </location>
</feature>
<dbReference type="InterPro" id="IPR036226">
    <property type="entry name" value="LipOase_C_sf"/>
</dbReference>
<organism evidence="3 4">
    <name type="scientific">Phaeodactylum tricornutum (strain CCAP 1055/1)</name>
    <dbReference type="NCBI Taxonomy" id="556484"/>
    <lineage>
        <taxon>Eukaryota</taxon>
        <taxon>Sar</taxon>
        <taxon>Stramenopiles</taxon>
        <taxon>Ochrophyta</taxon>
        <taxon>Bacillariophyta</taxon>
        <taxon>Bacillariophyceae</taxon>
        <taxon>Bacillariophycidae</taxon>
        <taxon>Naviculales</taxon>
        <taxon>Phaeodactylaceae</taxon>
        <taxon>Phaeodactylum</taxon>
    </lineage>
</organism>
<keyword evidence="2" id="KW-0732">Signal</keyword>
<dbReference type="RefSeq" id="XP_002180840.1">
    <property type="nucleotide sequence ID" value="XM_002180804.1"/>
</dbReference>
<reference evidence="3 4" key="1">
    <citation type="journal article" date="2008" name="Nature">
        <title>The Phaeodactylum genome reveals the evolutionary history of diatom genomes.</title>
        <authorList>
            <person name="Bowler C."/>
            <person name="Allen A.E."/>
            <person name="Badger J.H."/>
            <person name="Grimwood J."/>
            <person name="Jabbari K."/>
            <person name="Kuo A."/>
            <person name="Maheswari U."/>
            <person name="Martens C."/>
            <person name="Maumus F."/>
            <person name="Otillar R.P."/>
            <person name="Rayko E."/>
            <person name="Salamov A."/>
            <person name="Vandepoele K."/>
            <person name="Beszteri B."/>
            <person name="Gruber A."/>
            <person name="Heijde M."/>
            <person name="Katinka M."/>
            <person name="Mock T."/>
            <person name="Valentin K."/>
            <person name="Verret F."/>
            <person name="Berges J.A."/>
            <person name="Brownlee C."/>
            <person name="Cadoret J.P."/>
            <person name="Chiovitti A."/>
            <person name="Choi C.J."/>
            <person name="Coesel S."/>
            <person name="De Martino A."/>
            <person name="Detter J.C."/>
            <person name="Durkin C."/>
            <person name="Falciatore A."/>
            <person name="Fournet J."/>
            <person name="Haruta M."/>
            <person name="Huysman M.J."/>
            <person name="Jenkins B.D."/>
            <person name="Jiroutova K."/>
            <person name="Jorgensen R.E."/>
            <person name="Joubert Y."/>
            <person name="Kaplan A."/>
            <person name="Kroger N."/>
            <person name="Kroth P.G."/>
            <person name="La Roche J."/>
            <person name="Lindquist E."/>
            <person name="Lommer M."/>
            <person name="Martin-Jezequel V."/>
            <person name="Lopez P.J."/>
            <person name="Lucas S."/>
            <person name="Mangogna M."/>
            <person name="McGinnis K."/>
            <person name="Medlin L.K."/>
            <person name="Montsant A."/>
            <person name="Oudot-Le Secq M.P."/>
            <person name="Napoli C."/>
            <person name="Obornik M."/>
            <person name="Parker M.S."/>
            <person name="Petit J.L."/>
            <person name="Porcel B.M."/>
            <person name="Poulsen N."/>
            <person name="Robison M."/>
            <person name="Rychlewski L."/>
            <person name="Rynearson T.A."/>
            <person name="Schmutz J."/>
            <person name="Shapiro H."/>
            <person name="Siaut M."/>
            <person name="Stanley M."/>
            <person name="Sussman M.R."/>
            <person name="Taylor A.R."/>
            <person name="Vardi A."/>
            <person name="von Dassow P."/>
            <person name="Vyverman W."/>
            <person name="Willis A."/>
            <person name="Wyrwicz L.S."/>
            <person name="Rokhsar D.S."/>
            <person name="Weissenbach J."/>
            <person name="Armbrust E.V."/>
            <person name="Green B.R."/>
            <person name="Van de Peer Y."/>
            <person name="Grigoriev I.V."/>
        </authorList>
    </citation>
    <scope>NUCLEOTIDE SEQUENCE [LARGE SCALE GENOMIC DNA]</scope>
    <source>
        <strain evidence="3 4">CCAP 1055/1</strain>
    </source>
</reference>
<dbReference type="GeneID" id="7201575"/>
<dbReference type="Gene3D" id="1.20.245.10">
    <property type="entry name" value="Lipoxygenase-1, Domain 5"/>
    <property type="match status" value="1"/>
</dbReference>
<dbReference type="KEGG" id="pti:PHATRDRAFT_46486"/>
<dbReference type="OrthoDB" id="10022318at2759"/>
<keyword evidence="1" id="KW-1133">Transmembrane helix</keyword>
<evidence type="ECO:0008006" key="5">
    <source>
        <dbReference type="Google" id="ProtNLM"/>
    </source>
</evidence>
<evidence type="ECO:0000313" key="3">
    <source>
        <dbReference type="EMBL" id="EEC47492.1"/>
    </source>
</evidence>
<dbReference type="SUPFAM" id="SSF48484">
    <property type="entry name" value="Lipoxigenase"/>
    <property type="match status" value="1"/>
</dbReference>
<feature type="transmembrane region" description="Helical" evidence="1">
    <location>
        <begin position="92"/>
        <end position="114"/>
    </location>
</feature>
<reference evidence="4" key="2">
    <citation type="submission" date="2008-08" db="EMBL/GenBank/DDBJ databases">
        <authorList>
            <consortium name="Diatom Consortium"/>
            <person name="Grigoriev I."/>
            <person name="Grimwood J."/>
            <person name="Kuo A."/>
            <person name="Otillar R.P."/>
            <person name="Salamov A."/>
            <person name="Detter J.C."/>
            <person name="Lindquist E."/>
            <person name="Shapiro H."/>
            <person name="Lucas S."/>
            <person name="Glavina del Rio T."/>
            <person name="Pitluck S."/>
            <person name="Rokhsar D."/>
            <person name="Bowler C."/>
        </authorList>
    </citation>
    <scope>GENOME REANNOTATION</scope>
    <source>
        <strain evidence="4">CCAP 1055/1</strain>
    </source>
</reference>
<gene>
    <name evidence="3" type="ORF">PHATRDRAFT_46486</name>
</gene>
<sequence length="596" mass="68503">MKRFIRNLATLALVASIRLSHSAYAFSAEVGSLVTRPTKSLPRNLKANHQRVAIPDPAPGKLEVVVPPKLKPKWMPIRWMFRLLRVYGWSNLLLLAMFFVNAISSVVFTATKAFTLNKIAMKRFAGFMMTYSMTPWVELRFDFGRMLSYFPFLIRSESKLFTLRKQMRSADEILGEQRLPTDGEFISHIIQRTPLAFYTENTATKLVADLSRTQAVDTYANTFVNQVYKIEVDKRSSEITIYTKEKGPITRSKDGDDTFELAKMHALTSLSYFIAGIGHSWVHFLFMDAAAATTHNLLRKKHKNSVLYKLLEPHTRYTSRINWEALGVQGNLVLGGSALIRMAGEASATAPRGVPPTAFVKMMEPWTPFPMSGSEFVRNNAKRTTDYYLYTDEFACPPKWLEGPNTEIPYIRGLKRFYPIIKEHVANVLKYEDEGLVDAFIAEMDNAARVERDNLGLHLQRFDRVDIIASIIYDAMIIHSTDHYFTHEVFRKTNFGIGTLRQPFPVNWFPGRRVPEDICDPEDRVRYANFADVFVQWNDSKVFSNKLSKINYKFRQPELKNIGAKLVDRIATEHDRMTEDGDMFCPMEKISRSICW</sequence>
<dbReference type="AlphaFoldDB" id="B7G1E2"/>
<evidence type="ECO:0000313" key="4">
    <source>
        <dbReference type="Proteomes" id="UP000000759"/>
    </source>
</evidence>
<dbReference type="Proteomes" id="UP000000759">
    <property type="component" value="Chromosome 10"/>
</dbReference>
<evidence type="ECO:0000256" key="1">
    <source>
        <dbReference type="SAM" id="Phobius"/>
    </source>
</evidence>
<dbReference type="EMBL" id="CM000613">
    <property type="protein sequence ID" value="EEC47492.1"/>
    <property type="molecule type" value="Genomic_DNA"/>
</dbReference>
<evidence type="ECO:0000256" key="2">
    <source>
        <dbReference type="SAM" id="SignalP"/>
    </source>
</evidence>
<keyword evidence="4" id="KW-1185">Reference proteome</keyword>
<dbReference type="InParanoid" id="B7G1E2"/>
<name>B7G1E2_PHATC</name>
<dbReference type="HOGENOM" id="CLU_458200_0_0_1"/>
<accession>B7G1E2</accession>
<feature type="signal peptide" evidence="2">
    <location>
        <begin position="1"/>
        <end position="25"/>
    </location>
</feature>
<keyword evidence="1" id="KW-0472">Membrane</keyword>
<dbReference type="PaxDb" id="2850-Phatr46486"/>
<proteinExistence type="predicted"/>
<keyword evidence="1" id="KW-0812">Transmembrane</keyword>